<comment type="similarity">
    <text evidence="8">Belongs to the BamA family.</text>
</comment>
<dbReference type="Pfam" id="PF07244">
    <property type="entry name" value="POTRA"/>
    <property type="match status" value="4"/>
</dbReference>
<dbReference type="EMBL" id="SNZR01000011">
    <property type="protein sequence ID" value="TDR93584.1"/>
    <property type="molecule type" value="Genomic_DNA"/>
</dbReference>
<keyword evidence="2 8" id="KW-1134">Transmembrane beta strand</keyword>
<feature type="domain" description="POTRA" evidence="10">
    <location>
        <begin position="350"/>
        <end position="423"/>
    </location>
</feature>
<comment type="caution">
    <text evidence="11">The sequence shown here is derived from an EMBL/GenBank/DDBJ whole genome shotgun (WGS) entry which is preliminary data.</text>
</comment>
<dbReference type="HAMAP" id="MF_01430">
    <property type="entry name" value="OM_assembly_BamA"/>
    <property type="match status" value="1"/>
</dbReference>
<dbReference type="Proteomes" id="UP000295122">
    <property type="component" value="Unassembled WGS sequence"/>
</dbReference>
<dbReference type="InterPro" id="IPR023707">
    <property type="entry name" value="OM_assembly_BamA"/>
</dbReference>
<name>A0A4R7C4Y2_9HYPH</name>
<organism evidence="11 12">
    <name type="scientific">Enterovirga rhinocerotis</name>
    <dbReference type="NCBI Taxonomy" id="1339210"/>
    <lineage>
        <taxon>Bacteria</taxon>
        <taxon>Pseudomonadati</taxon>
        <taxon>Pseudomonadota</taxon>
        <taxon>Alphaproteobacteria</taxon>
        <taxon>Hyphomicrobiales</taxon>
        <taxon>Methylobacteriaceae</taxon>
        <taxon>Enterovirga</taxon>
    </lineage>
</organism>
<proteinExistence type="inferred from homology"/>
<evidence type="ECO:0000256" key="8">
    <source>
        <dbReference type="HAMAP-Rule" id="MF_01430"/>
    </source>
</evidence>
<dbReference type="NCBIfam" id="TIGR03303">
    <property type="entry name" value="OM_YaeT"/>
    <property type="match status" value="1"/>
</dbReference>
<dbReference type="PROSITE" id="PS51779">
    <property type="entry name" value="POTRA"/>
    <property type="match status" value="2"/>
</dbReference>
<keyword evidence="5 8" id="KW-0677">Repeat</keyword>
<dbReference type="OrthoDB" id="9803054at2"/>
<gene>
    <name evidence="8" type="primary">bamA</name>
    <name evidence="11" type="ORF">EV668_0849</name>
</gene>
<dbReference type="GO" id="GO:0051205">
    <property type="term" value="P:protein insertion into membrane"/>
    <property type="evidence" value="ECO:0007669"/>
    <property type="project" value="UniProtKB-UniRule"/>
</dbReference>
<evidence type="ECO:0000256" key="4">
    <source>
        <dbReference type="ARBA" id="ARBA00022729"/>
    </source>
</evidence>
<dbReference type="Gene3D" id="2.40.160.50">
    <property type="entry name" value="membrane protein fhac: a member of the omp85/tpsb transporter family"/>
    <property type="match status" value="1"/>
</dbReference>
<evidence type="ECO:0000313" key="12">
    <source>
        <dbReference type="Proteomes" id="UP000295122"/>
    </source>
</evidence>
<keyword evidence="12" id="KW-1185">Reference proteome</keyword>
<feature type="domain" description="POTRA" evidence="10">
    <location>
        <begin position="97"/>
        <end position="174"/>
    </location>
</feature>
<dbReference type="Gene3D" id="3.10.20.310">
    <property type="entry name" value="membrane protein fhac"/>
    <property type="match status" value="4"/>
</dbReference>
<comment type="subunit">
    <text evidence="8">Part of the Bam complex.</text>
</comment>
<evidence type="ECO:0000256" key="7">
    <source>
        <dbReference type="ARBA" id="ARBA00023237"/>
    </source>
</evidence>
<evidence type="ECO:0000256" key="6">
    <source>
        <dbReference type="ARBA" id="ARBA00023136"/>
    </source>
</evidence>
<evidence type="ECO:0000256" key="5">
    <source>
        <dbReference type="ARBA" id="ARBA00022737"/>
    </source>
</evidence>
<evidence type="ECO:0000256" key="2">
    <source>
        <dbReference type="ARBA" id="ARBA00022452"/>
    </source>
</evidence>
<dbReference type="PANTHER" id="PTHR12815:SF23">
    <property type="entry name" value="OUTER MEMBRANE PROTEIN ASSEMBLY FACTOR BAMA"/>
    <property type="match status" value="1"/>
</dbReference>
<dbReference type="AlphaFoldDB" id="A0A4R7C4Y2"/>
<sequence length="873" mass="94930">MGRMKTKRLKRLAAVSVATLGAISLVTPVLAQEIVVRGSSRVDPETIRSYITSAGSLEGARRNMIQAGLFSSVSLSQQGGRIIVNGTSPRQAGRTGTTINRVVVEGNKKFKKEAVESELESRARQPLDMRAVQADAERIREYYRRIGRGNATVTYRTVQLPNGRADVVFTVEEGSKTGVVAINFVGNNAVSSTRLRNLMQTGEMNWLSFLKTNDVYDPDRVAADQELIRRYYLKNGYADFQITSTDVRFDREAGGYIITMTLNEGNQYRVGQVGFDSRVPGLDPSLLQGEIQTDPGDVYNAEAVEKTLTKMTTEAVRRGHPFVSVRPTGSRDPASQTVNLGFVVEDGPRVYVERIVVRGNTRTRDYVVRRELDLGEGDPLNKVLLDRGERRLNNLGFFKKVRVTTEPGSSADRVIVNIDVEDQATGAFSIAGGYSTADGAIGEVSITESNFLGRGQFVRLAGQLGQRSRGVDFSFTEPYFLGYRMAAGFDLFSKYSDQTLYARYENQTTGGQLRLGLPLTEELGVTLRYSLYEQKLKVPNTWSRPYNDCSVPIPGLTPMNPDTYQDGNQTIVNPQRGTAQYPYCAYNGEAGIAVKESQGRTLTSLVGLTLAYNTVDNLRDPRSGIYAEIKPDYAGVGGDSNFVRVTGEARAYKELFFDDVVGVLKLQGGHIEGTGKNGSSNGLTSFGGNLRLVDHFFMGPSLVRGFAPSGIGPRDISSPDSGMNALGGTTYFGASVEAQFPIPFLPRDLGLKGAIFADAGTLFGYSGPRGLDLSGDGIFQGTAPGCYAPSSITVGGKVVSAVQPECVAVHDKKIIRSSIGASILWNSPLGPIRFDYAYALTKDNGTMVDYGYGPVRVGKDQTQAFRFSGGTRF</sequence>
<dbReference type="InterPro" id="IPR034746">
    <property type="entry name" value="POTRA"/>
</dbReference>
<keyword evidence="4 8" id="KW-0732">Signal</keyword>
<dbReference type="PIRSF" id="PIRSF006076">
    <property type="entry name" value="OM_assembly_OMP85"/>
    <property type="match status" value="1"/>
</dbReference>
<accession>A0A4R7C4Y2</accession>
<dbReference type="InterPro" id="IPR010827">
    <property type="entry name" value="BamA/TamA_POTRA"/>
</dbReference>
<evidence type="ECO:0000313" key="11">
    <source>
        <dbReference type="EMBL" id="TDR93584.1"/>
    </source>
</evidence>
<dbReference type="Pfam" id="PF01103">
    <property type="entry name" value="Omp85"/>
    <property type="match status" value="1"/>
</dbReference>
<dbReference type="GO" id="GO:0009279">
    <property type="term" value="C:cell outer membrane"/>
    <property type="evidence" value="ECO:0007669"/>
    <property type="project" value="UniProtKB-SubCell"/>
</dbReference>
<dbReference type="InterPro" id="IPR000184">
    <property type="entry name" value="Bac_surfAg_D15"/>
</dbReference>
<evidence type="ECO:0000259" key="10">
    <source>
        <dbReference type="PROSITE" id="PS51779"/>
    </source>
</evidence>
<protein>
    <recommendedName>
        <fullName evidence="8 9">Outer membrane protein assembly factor BamA</fullName>
    </recommendedName>
</protein>
<dbReference type="GO" id="GO:0043165">
    <property type="term" value="P:Gram-negative-bacterium-type cell outer membrane assembly"/>
    <property type="evidence" value="ECO:0007669"/>
    <property type="project" value="UniProtKB-UniRule"/>
</dbReference>
<comment type="subcellular location">
    <subcellularLocation>
        <location evidence="8">Cell outer membrane</location>
    </subcellularLocation>
    <subcellularLocation>
        <location evidence="1">Membrane</location>
    </subcellularLocation>
</comment>
<evidence type="ECO:0000256" key="9">
    <source>
        <dbReference type="NCBIfam" id="TIGR03303"/>
    </source>
</evidence>
<evidence type="ECO:0000256" key="1">
    <source>
        <dbReference type="ARBA" id="ARBA00004370"/>
    </source>
</evidence>
<dbReference type="PANTHER" id="PTHR12815">
    <property type="entry name" value="SORTING AND ASSEMBLY MACHINERY SAMM50 PROTEIN FAMILY MEMBER"/>
    <property type="match status" value="1"/>
</dbReference>
<keyword evidence="7 8" id="KW-0998">Cell outer membrane</keyword>
<evidence type="ECO:0000256" key="3">
    <source>
        <dbReference type="ARBA" id="ARBA00022692"/>
    </source>
</evidence>
<reference evidence="11 12" key="1">
    <citation type="submission" date="2019-03" db="EMBL/GenBank/DDBJ databases">
        <title>Genomic Encyclopedia of Type Strains, Phase IV (KMG-IV): sequencing the most valuable type-strain genomes for metagenomic binning, comparative biology and taxonomic classification.</title>
        <authorList>
            <person name="Goeker M."/>
        </authorList>
    </citation>
    <scope>NUCLEOTIDE SEQUENCE [LARGE SCALE GENOMIC DNA]</scope>
    <source>
        <strain evidence="11 12">DSM 25903</strain>
    </source>
</reference>
<keyword evidence="6 8" id="KW-0472">Membrane</keyword>
<comment type="function">
    <text evidence="8">Part of the outer membrane protein assembly complex, which is involved in assembly and insertion of beta-barrel proteins into the outer membrane.</text>
</comment>
<keyword evidence="3 8" id="KW-0812">Transmembrane</keyword>
<dbReference type="InterPro" id="IPR039910">
    <property type="entry name" value="D15-like"/>
</dbReference>